<name>A0A813FTG5_POLGL</name>
<feature type="compositionally biased region" description="Low complexity" evidence="1">
    <location>
        <begin position="242"/>
        <end position="257"/>
    </location>
</feature>
<dbReference type="Proteomes" id="UP000654075">
    <property type="component" value="Unassembled WGS sequence"/>
</dbReference>
<feature type="compositionally biased region" description="Gly residues" evidence="1">
    <location>
        <begin position="1"/>
        <end position="11"/>
    </location>
</feature>
<sequence>MGSGGSAAKGSGGDDKYKAAPAAARSEEEERRSAAFRKPVRAGSGIDSPASPAVGTTEIRPCDCCGETRKCAAFGGSAGSLCAACQLNNGGSFARKQKQKHVEINEGAKPQPLLSRRQTVAFGDMPENAGTSSERAPQYRRSSSSAVLPAAPTTTTTDEVRSRRGKCKTMALEQKGEREDAGEAESEAPKPKLKRAQTTNLGFVGKPTQRPAADYRTHEGLQALKKPMGVEQDASSKRSSARAKAAAEAAATDAMEAPKVPPAPPRSLADGHSYGEKVVSLISRTSPGNKLMIESGQEGTLVGAVKKSSDLWLLVQFQRGTDWWLAPSQLSAPPSFGSVRAAGLSGFTWGCRVKCLVTYLCPPGSSLQQDVWLGGEGIVIGPSAVKGKIAVCFDDGTEWSIWPALLCKSEDYDKVVTQKFGKLGRGDRVRSKGKLCGARSYSPEVAESLAEGSDGTVVGPGHSPGAVLVHFDSDDKVWSVKPSQLASTSTCI</sequence>
<keyword evidence="3" id="KW-1185">Reference proteome</keyword>
<dbReference type="OrthoDB" id="424196at2759"/>
<gene>
    <name evidence="2" type="ORF">PGLA1383_LOCUS33500</name>
</gene>
<proteinExistence type="predicted"/>
<evidence type="ECO:0000313" key="2">
    <source>
        <dbReference type="EMBL" id="CAE8615790.1"/>
    </source>
</evidence>
<reference evidence="2" key="1">
    <citation type="submission" date="2021-02" db="EMBL/GenBank/DDBJ databases">
        <authorList>
            <person name="Dougan E. K."/>
            <person name="Rhodes N."/>
            <person name="Thang M."/>
            <person name="Chan C."/>
        </authorList>
    </citation>
    <scope>NUCLEOTIDE SEQUENCE</scope>
</reference>
<accession>A0A813FTG5</accession>
<feature type="region of interest" description="Disordered" evidence="1">
    <location>
        <begin position="124"/>
        <end position="192"/>
    </location>
</feature>
<evidence type="ECO:0000313" key="3">
    <source>
        <dbReference type="Proteomes" id="UP000654075"/>
    </source>
</evidence>
<protein>
    <submittedName>
        <fullName evidence="2">Uncharacterized protein</fullName>
    </submittedName>
</protein>
<feature type="compositionally biased region" description="Polar residues" evidence="1">
    <location>
        <begin position="129"/>
        <end position="146"/>
    </location>
</feature>
<feature type="region of interest" description="Disordered" evidence="1">
    <location>
        <begin position="227"/>
        <end position="271"/>
    </location>
</feature>
<dbReference type="AlphaFoldDB" id="A0A813FTG5"/>
<evidence type="ECO:0000256" key="1">
    <source>
        <dbReference type="SAM" id="MobiDB-lite"/>
    </source>
</evidence>
<feature type="region of interest" description="Disordered" evidence="1">
    <location>
        <begin position="1"/>
        <end position="57"/>
    </location>
</feature>
<organism evidence="2 3">
    <name type="scientific">Polarella glacialis</name>
    <name type="common">Dinoflagellate</name>
    <dbReference type="NCBI Taxonomy" id="89957"/>
    <lineage>
        <taxon>Eukaryota</taxon>
        <taxon>Sar</taxon>
        <taxon>Alveolata</taxon>
        <taxon>Dinophyceae</taxon>
        <taxon>Suessiales</taxon>
        <taxon>Suessiaceae</taxon>
        <taxon>Polarella</taxon>
    </lineage>
</organism>
<dbReference type="EMBL" id="CAJNNV010025709">
    <property type="protein sequence ID" value="CAE8615790.1"/>
    <property type="molecule type" value="Genomic_DNA"/>
</dbReference>
<comment type="caution">
    <text evidence="2">The sequence shown here is derived from an EMBL/GenBank/DDBJ whole genome shotgun (WGS) entry which is preliminary data.</text>
</comment>